<evidence type="ECO:0000313" key="1">
    <source>
        <dbReference type="EMBL" id="KFN87413.1"/>
    </source>
</evidence>
<reference evidence="1 3" key="1">
    <citation type="journal article" date="2014" name="Genome Announc.">
        <title>Draft Genome Sequences of Streptococcus bovis Strains ATCC 33317 and JB1.</title>
        <authorList>
            <person name="Benahmed F.H."/>
            <person name="Gopinath G.R."/>
            <person name="Harbottle H."/>
            <person name="Cotta M.A."/>
            <person name="Luo Y."/>
            <person name="Henderson C."/>
            <person name="Teri P."/>
            <person name="Soppet D."/>
            <person name="Rasmussen M."/>
            <person name="Whitehead T.R."/>
            <person name="Davidson M."/>
        </authorList>
    </citation>
    <scope>NUCLEOTIDE SEQUENCE [LARGE SCALE GENOMIC DNA]</scope>
    <source>
        <strain evidence="1 3">JB1</strain>
    </source>
</reference>
<gene>
    <name evidence="1" type="ORF">H702_07030</name>
    <name evidence="2" type="ORF">SAMN02910290_00720</name>
</gene>
<accession>A0A091CAT9</accession>
<dbReference type="EMBL" id="FOTG01000003">
    <property type="protein sequence ID" value="SFL16382.1"/>
    <property type="molecule type" value="Genomic_DNA"/>
</dbReference>
<dbReference type="Proteomes" id="UP000182793">
    <property type="component" value="Unassembled WGS sequence"/>
</dbReference>
<protein>
    <recommendedName>
        <fullName evidence="5">Phage protein</fullName>
    </recommendedName>
</protein>
<dbReference type="AlphaFoldDB" id="A0A091CAT9"/>
<dbReference type="RefSeq" id="WP_039697006.1">
    <property type="nucleotide sequence ID" value="NZ_AUZH01000026.1"/>
</dbReference>
<dbReference type="Proteomes" id="UP000029382">
    <property type="component" value="Unassembled WGS sequence"/>
</dbReference>
<organism evidence="1 3">
    <name type="scientific">Streptococcus equinus JB1</name>
    <dbReference type="NCBI Taxonomy" id="1294274"/>
    <lineage>
        <taxon>Bacteria</taxon>
        <taxon>Bacillati</taxon>
        <taxon>Bacillota</taxon>
        <taxon>Bacilli</taxon>
        <taxon>Lactobacillales</taxon>
        <taxon>Streptococcaceae</taxon>
        <taxon>Streptococcus</taxon>
    </lineage>
</organism>
<evidence type="ECO:0000313" key="4">
    <source>
        <dbReference type="Proteomes" id="UP000182793"/>
    </source>
</evidence>
<name>A0A091CAT9_STREI</name>
<evidence type="ECO:0000313" key="3">
    <source>
        <dbReference type="Proteomes" id="UP000029382"/>
    </source>
</evidence>
<dbReference type="EMBL" id="AUZH01000026">
    <property type="protein sequence ID" value="KFN87413.1"/>
    <property type="molecule type" value="Genomic_DNA"/>
</dbReference>
<keyword evidence="4" id="KW-1185">Reference proteome</keyword>
<evidence type="ECO:0008006" key="5">
    <source>
        <dbReference type="Google" id="ProtNLM"/>
    </source>
</evidence>
<reference evidence="2 4" key="2">
    <citation type="submission" date="2016-10" db="EMBL/GenBank/DDBJ databases">
        <authorList>
            <person name="Varghese N."/>
            <person name="Submissions S."/>
        </authorList>
    </citation>
    <scope>NUCLEOTIDE SEQUENCE [LARGE SCALE GENOMIC DNA]</scope>
    <source>
        <strain evidence="2 4">JB1</strain>
    </source>
</reference>
<evidence type="ECO:0000313" key="2">
    <source>
        <dbReference type="EMBL" id="SFL16382.1"/>
    </source>
</evidence>
<proteinExistence type="predicted"/>
<sequence>MAIDVEKFASENLDAFKERMRISNNEEDDNLKRMLRSSIVAIVLLVGATEVEDMLTELVFERARYVYHDALDEFQRNYSSEIELQYLINKLKGEKDDDA</sequence>
<comment type="caution">
    <text evidence="1">The sequence shown here is derived from an EMBL/GenBank/DDBJ whole genome shotgun (WGS) entry which is preliminary data.</text>
</comment>